<dbReference type="PANTHER" id="PTHR46276:SF1">
    <property type="entry name" value="E3 UBIQUITIN-PROTEIN LIGASE UBR5"/>
    <property type="match status" value="1"/>
</dbReference>
<comment type="caution">
    <text evidence="4">The sequence shown here is derived from an EMBL/GenBank/DDBJ whole genome shotgun (WGS) entry which is preliminary data.</text>
</comment>
<evidence type="ECO:0000259" key="3">
    <source>
        <dbReference type="PROSITE" id="PS50237"/>
    </source>
</evidence>
<keyword evidence="1 2" id="KW-0833">Ubl conjugation pathway</keyword>
<dbReference type="Gene3D" id="3.30.2160.10">
    <property type="entry name" value="Hect, E3 ligase catalytic domain"/>
    <property type="match status" value="1"/>
</dbReference>
<dbReference type="InterPro" id="IPR000569">
    <property type="entry name" value="HECT_dom"/>
</dbReference>
<dbReference type="GO" id="GO:0005634">
    <property type="term" value="C:nucleus"/>
    <property type="evidence" value="ECO:0007669"/>
    <property type="project" value="TreeGrafter"/>
</dbReference>
<evidence type="ECO:0000256" key="2">
    <source>
        <dbReference type="PROSITE-ProRule" id="PRU00104"/>
    </source>
</evidence>
<sequence length="177" mass="20526">MGICLQHMEIFPLPLSRYVLKYILGCNITWYDLAFFDSSLFDSLRSIVYNENDESYQSQEFFNQLEMTFAVDLPAEEGGGTLELRLGGADISVNNENVLEYIFLLRIALLYEIKLALMDLCFFWTGSPYLPSTQEGISRLIEQQEEILKYGNTRMKSKRRVDFVVSSSAPIQFRFQH</sequence>
<dbReference type="EMBL" id="CAJEWN010002145">
    <property type="protein sequence ID" value="CAD2202161.1"/>
    <property type="molecule type" value="Genomic_DNA"/>
</dbReference>
<organism evidence="4 5">
    <name type="scientific">Meloidogyne enterolobii</name>
    <name type="common">Root-knot nematode worm</name>
    <name type="synonym">Meloidogyne mayaguensis</name>
    <dbReference type="NCBI Taxonomy" id="390850"/>
    <lineage>
        <taxon>Eukaryota</taxon>
        <taxon>Metazoa</taxon>
        <taxon>Ecdysozoa</taxon>
        <taxon>Nematoda</taxon>
        <taxon>Chromadorea</taxon>
        <taxon>Rhabditida</taxon>
        <taxon>Tylenchina</taxon>
        <taxon>Tylenchomorpha</taxon>
        <taxon>Tylenchoidea</taxon>
        <taxon>Meloidogynidae</taxon>
        <taxon>Meloidogyninae</taxon>
        <taxon>Meloidogyne</taxon>
    </lineage>
</organism>
<evidence type="ECO:0000256" key="1">
    <source>
        <dbReference type="ARBA" id="ARBA00022786"/>
    </source>
</evidence>
<accession>A0A6V7XS99</accession>
<dbReference type="GO" id="GO:0000209">
    <property type="term" value="P:protein polyubiquitination"/>
    <property type="evidence" value="ECO:0007669"/>
    <property type="project" value="TreeGrafter"/>
</dbReference>
<comment type="caution">
    <text evidence="2">Lacks conserved residue(s) required for the propagation of feature annotation.</text>
</comment>
<dbReference type="Proteomes" id="UP000580250">
    <property type="component" value="Unassembled WGS sequence"/>
</dbReference>
<dbReference type="GO" id="GO:0090263">
    <property type="term" value="P:positive regulation of canonical Wnt signaling pathway"/>
    <property type="evidence" value="ECO:0007669"/>
    <property type="project" value="TreeGrafter"/>
</dbReference>
<dbReference type="GO" id="GO:0005737">
    <property type="term" value="C:cytoplasm"/>
    <property type="evidence" value="ECO:0007669"/>
    <property type="project" value="TreeGrafter"/>
</dbReference>
<dbReference type="Pfam" id="PF00632">
    <property type="entry name" value="HECT"/>
    <property type="match status" value="1"/>
</dbReference>
<dbReference type="GO" id="GO:0034450">
    <property type="term" value="F:ubiquitin-ubiquitin ligase activity"/>
    <property type="evidence" value="ECO:0007669"/>
    <property type="project" value="TreeGrafter"/>
</dbReference>
<dbReference type="AlphaFoldDB" id="A0A6V7XS99"/>
<dbReference type="PROSITE" id="PS50237">
    <property type="entry name" value="HECT"/>
    <property type="match status" value="1"/>
</dbReference>
<reference evidence="4 5" key="1">
    <citation type="submission" date="2020-08" db="EMBL/GenBank/DDBJ databases">
        <authorList>
            <person name="Koutsovoulos G."/>
            <person name="Danchin GJ E."/>
        </authorList>
    </citation>
    <scope>NUCLEOTIDE SEQUENCE [LARGE SCALE GENOMIC DNA]</scope>
</reference>
<protein>
    <recommendedName>
        <fullName evidence="3">HECT domain-containing protein</fullName>
    </recommendedName>
</protein>
<gene>
    <name evidence="4" type="ORF">MENT_LOCUS55777</name>
</gene>
<dbReference type="PANTHER" id="PTHR46276">
    <property type="entry name" value="E3 UBIQUITIN-PROTEIN LIGASE UBR5"/>
    <property type="match status" value="1"/>
</dbReference>
<dbReference type="OrthoDB" id="5806595at2759"/>
<feature type="domain" description="HECT" evidence="3">
    <location>
        <begin position="1"/>
        <end position="105"/>
    </location>
</feature>
<proteinExistence type="predicted"/>
<dbReference type="SUPFAM" id="SSF56204">
    <property type="entry name" value="Hect, E3 ligase catalytic domain"/>
    <property type="match status" value="1"/>
</dbReference>
<evidence type="ECO:0000313" key="4">
    <source>
        <dbReference type="EMBL" id="CAD2202161.1"/>
    </source>
</evidence>
<dbReference type="InterPro" id="IPR035983">
    <property type="entry name" value="Hect_E3_ubiquitin_ligase"/>
</dbReference>
<evidence type="ECO:0000313" key="5">
    <source>
        <dbReference type="Proteomes" id="UP000580250"/>
    </source>
</evidence>
<name>A0A6V7XS99_MELEN</name>